<dbReference type="PRINTS" id="PR00853">
    <property type="entry name" value="XPGRADSUPER"/>
</dbReference>
<evidence type="ECO:0000259" key="4">
    <source>
        <dbReference type="SMART" id="SM00484"/>
    </source>
</evidence>
<keyword evidence="5" id="KW-0378">Hydrolase</keyword>
<evidence type="ECO:0000313" key="6">
    <source>
        <dbReference type="Proteomes" id="UP000018201"/>
    </source>
</evidence>
<gene>
    <name evidence="5" type="ORF">EPH_0059450</name>
</gene>
<evidence type="ECO:0000256" key="1">
    <source>
        <dbReference type="ARBA" id="ARBA00022723"/>
    </source>
</evidence>
<dbReference type="InterPro" id="IPR036279">
    <property type="entry name" value="5-3_exonuclease_C_sf"/>
</dbReference>
<dbReference type="InterPro" id="IPR006086">
    <property type="entry name" value="XPG-I_dom"/>
</dbReference>
<dbReference type="PANTHER" id="PTHR11081">
    <property type="entry name" value="FLAP ENDONUCLEASE FAMILY MEMBER"/>
    <property type="match status" value="1"/>
</dbReference>
<dbReference type="InterPro" id="IPR029060">
    <property type="entry name" value="PIN-like_dom_sf"/>
</dbReference>
<dbReference type="EMBL" id="HG708294">
    <property type="protein sequence ID" value="CDI87796.1"/>
    <property type="molecule type" value="Genomic_DNA"/>
</dbReference>
<evidence type="ECO:0000313" key="5">
    <source>
        <dbReference type="EMBL" id="CDI87796.1"/>
    </source>
</evidence>
<dbReference type="SUPFAM" id="SSF47807">
    <property type="entry name" value="5' to 3' exonuclease, C-terminal subdomain"/>
    <property type="match status" value="1"/>
</dbReference>
<evidence type="ECO:0000256" key="2">
    <source>
        <dbReference type="ARBA" id="ARBA00022759"/>
    </source>
</evidence>
<dbReference type="PROSITE" id="PS00842">
    <property type="entry name" value="XPG_2"/>
    <property type="match status" value="1"/>
</dbReference>
<dbReference type="GO" id="GO:0017108">
    <property type="term" value="F:5'-flap endonuclease activity"/>
    <property type="evidence" value="ECO:0007669"/>
    <property type="project" value="TreeGrafter"/>
</dbReference>
<dbReference type="VEuPathDB" id="ToxoDB:EPH_0059450"/>
<keyword evidence="5" id="KW-0269">Exonuclease</keyword>
<dbReference type="SUPFAM" id="SSF88723">
    <property type="entry name" value="PIN domain-like"/>
    <property type="match status" value="1"/>
</dbReference>
<reference evidence="5" key="2">
    <citation type="submission" date="2013-10" db="EMBL/GenBank/DDBJ databases">
        <authorList>
            <person name="Aslett M."/>
        </authorList>
    </citation>
    <scope>NUCLEOTIDE SEQUENCE [LARGE SCALE GENOMIC DNA]</scope>
    <source>
        <strain evidence="5">Houghton</strain>
    </source>
</reference>
<feature type="domain" description="XPG-I" evidence="4">
    <location>
        <begin position="10"/>
        <end position="77"/>
    </location>
</feature>
<dbReference type="SMART" id="SM00484">
    <property type="entry name" value="XPGI"/>
    <property type="match status" value="1"/>
</dbReference>
<keyword evidence="3" id="KW-0460">Magnesium</keyword>
<reference evidence="5" key="1">
    <citation type="submission" date="2013-10" db="EMBL/GenBank/DDBJ databases">
        <title>Genomic analysis of the causative agents of coccidiosis in chickens.</title>
        <authorList>
            <person name="Reid A.J."/>
            <person name="Blake D."/>
            <person name="Billington K."/>
            <person name="Browne H."/>
            <person name="Dunn M."/>
            <person name="Hung S."/>
            <person name="Kawahara F."/>
            <person name="Miranda-Saavedra D."/>
            <person name="Mourier T."/>
            <person name="Nagra H."/>
            <person name="Otto T.D."/>
            <person name="Rawlings N."/>
            <person name="Sanchez A."/>
            <person name="Sanders M."/>
            <person name="Subramaniam C."/>
            <person name="Tay Y."/>
            <person name="Dear P."/>
            <person name="Doerig C."/>
            <person name="Gruber A."/>
            <person name="Parkinson J."/>
            <person name="Shirley M."/>
            <person name="Wan K.L."/>
            <person name="Berriman M."/>
            <person name="Tomley F."/>
            <person name="Pain A."/>
        </authorList>
    </citation>
    <scope>NUCLEOTIDE SEQUENCE [LARGE SCALE GENOMIC DNA]</scope>
    <source>
        <strain evidence="5">Houghton</strain>
    </source>
</reference>
<name>U6H5D4_9EIME</name>
<dbReference type="GO" id="GO:0004527">
    <property type="term" value="F:exonuclease activity"/>
    <property type="evidence" value="ECO:0007669"/>
    <property type="project" value="UniProtKB-KW"/>
</dbReference>
<dbReference type="Gene3D" id="1.10.150.20">
    <property type="entry name" value="5' to 3' exonuclease, C-terminal subdomain"/>
    <property type="match status" value="1"/>
</dbReference>
<dbReference type="PANTHER" id="PTHR11081:SF9">
    <property type="entry name" value="FLAP ENDONUCLEASE 1"/>
    <property type="match status" value="1"/>
</dbReference>
<proteinExistence type="predicted"/>
<dbReference type="OrthoDB" id="26491at2759"/>
<evidence type="ECO:0000256" key="3">
    <source>
        <dbReference type="ARBA" id="ARBA00022842"/>
    </source>
</evidence>
<dbReference type="InterPro" id="IPR006084">
    <property type="entry name" value="XPG/Rad2"/>
</dbReference>
<keyword evidence="5" id="KW-0540">Nuclease</keyword>
<dbReference type="Gene3D" id="3.40.50.1010">
    <property type="entry name" value="5'-nuclease"/>
    <property type="match status" value="1"/>
</dbReference>
<sequence length="188" mass="21231">MVDKVIAACRELGIRCIVAPFEADAQLAYLSRTNQIHSAISEDSDLLAYGCKRVMLKMDKEGKCEVLRLPFLQDENDNYLAEMQTRLNKTAKQEELLRTLKGLNHERFVAMCVLGGCDYTNKVHINGMGVGTACRLITQLRSLQRVLDFLCRDKKWASRFPVVSHYHRSSSSTSSSMNSLILGLIERS</sequence>
<dbReference type="Proteomes" id="UP000018201">
    <property type="component" value="Unassembled WGS sequence"/>
</dbReference>
<organism evidence="5 6">
    <name type="scientific">Eimeria praecox</name>
    <dbReference type="NCBI Taxonomy" id="51316"/>
    <lineage>
        <taxon>Eukaryota</taxon>
        <taxon>Sar</taxon>
        <taxon>Alveolata</taxon>
        <taxon>Apicomplexa</taxon>
        <taxon>Conoidasida</taxon>
        <taxon>Coccidia</taxon>
        <taxon>Eucoccidiorida</taxon>
        <taxon>Eimeriorina</taxon>
        <taxon>Eimeriidae</taxon>
        <taxon>Eimeria</taxon>
    </lineage>
</organism>
<dbReference type="AlphaFoldDB" id="U6H5D4"/>
<dbReference type="InterPro" id="IPR019974">
    <property type="entry name" value="XPG_CS"/>
</dbReference>
<keyword evidence="6" id="KW-1185">Reference proteome</keyword>
<protein>
    <submittedName>
        <fullName evidence="5">Exonuclease, putative</fullName>
    </submittedName>
</protein>
<dbReference type="GO" id="GO:0046872">
    <property type="term" value="F:metal ion binding"/>
    <property type="evidence" value="ECO:0007669"/>
    <property type="project" value="UniProtKB-KW"/>
</dbReference>
<keyword evidence="1" id="KW-0479">Metal-binding</keyword>
<accession>U6H5D4</accession>
<dbReference type="Pfam" id="PF00867">
    <property type="entry name" value="XPG_I"/>
    <property type="match status" value="1"/>
</dbReference>
<keyword evidence="2" id="KW-0255">Endonuclease</keyword>